<protein>
    <submittedName>
        <fullName evidence="1">Uncharacterized protein</fullName>
    </submittedName>
</protein>
<sequence length="74" mass="8658">MNNIFVIDKTTKCNLGVLDFTPRKDDRISMKASEWKEIEVVVECVLYEPLEHATLVFVSIVESYYTAMVKEIKW</sequence>
<proteinExistence type="predicted"/>
<name>A0A8S5RNX3_9VIRU</name>
<dbReference type="EMBL" id="BK059130">
    <property type="protein sequence ID" value="DAE32883.1"/>
    <property type="molecule type" value="Genomic_DNA"/>
</dbReference>
<accession>A0A8S5RNX3</accession>
<reference evidence="1" key="1">
    <citation type="journal article" date="2021" name="Proc. Natl. Acad. Sci. U.S.A.">
        <title>A Catalog of Tens of Thousands of Viruses from Human Metagenomes Reveals Hidden Associations with Chronic Diseases.</title>
        <authorList>
            <person name="Tisza M.J."/>
            <person name="Buck C.B."/>
        </authorList>
    </citation>
    <scope>NUCLEOTIDE SEQUENCE</scope>
    <source>
        <strain evidence="1">CtBS918</strain>
    </source>
</reference>
<evidence type="ECO:0000313" key="1">
    <source>
        <dbReference type="EMBL" id="DAE32883.1"/>
    </source>
</evidence>
<organism evidence="1">
    <name type="scientific">virus sp. ctBS918</name>
    <dbReference type="NCBI Taxonomy" id="2825807"/>
    <lineage>
        <taxon>Viruses</taxon>
    </lineage>
</organism>